<dbReference type="PROSITE" id="PS51782">
    <property type="entry name" value="LYSM"/>
    <property type="match status" value="1"/>
</dbReference>
<gene>
    <name evidence="2" type="ORF">IAA08_02610</name>
</gene>
<organism evidence="2 3">
    <name type="scientific">Candidatus Eubacterium avistercoris</name>
    <dbReference type="NCBI Taxonomy" id="2838567"/>
    <lineage>
        <taxon>Bacteria</taxon>
        <taxon>Bacillati</taxon>
        <taxon>Bacillota</taxon>
        <taxon>Clostridia</taxon>
        <taxon>Eubacteriales</taxon>
        <taxon>Eubacteriaceae</taxon>
        <taxon>Eubacterium</taxon>
    </lineage>
</organism>
<accession>A0A9D2D1C1</accession>
<dbReference type="Gene3D" id="3.10.350.10">
    <property type="entry name" value="LysM domain"/>
    <property type="match status" value="1"/>
</dbReference>
<evidence type="ECO:0000313" key="3">
    <source>
        <dbReference type="Proteomes" id="UP000824024"/>
    </source>
</evidence>
<evidence type="ECO:0000259" key="1">
    <source>
        <dbReference type="PROSITE" id="PS51782"/>
    </source>
</evidence>
<evidence type="ECO:0000313" key="2">
    <source>
        <dbReference type="EMBL" id="HIZ06811.1"/>
    </source>
</evidence>
<dbReference type="Proteomes" id="UP000824024">
    <property type="component" value="Unassembled WGS sequence"/>
</dbReference>
<dbReference type="EMBL" id="DXCH01000069">
    <property type="protein sequence ID" value="HIZ06811.1"/>
    <property type="molecule type" value="Genomic_DNA"/>
</dbReference>
<sequence length="87" mass="9851">MVVIFGILFGSSFFTSSHPKAAPEYPEKLYYTSVKVEEGDSLWSIAEENMSAQFDSIPAYIEEIKEINHITDDTIDSGAYITIPYYK</sequence>
<proteinExistence type="predicted"/>
<comment type="caution">
    <text evidence="2">The sequence shown here is derived from an EMBL/GenBank/DDBJ whole genome shotgun (WGS) entry which is preliminary data.</text>
</comment>
<protein>
    <submittedName>
        <fullName evidence="2">LysM peptidoglycan-binding domain-containing protein</fullName>
    </submittedName>
</protein>
<reference evidence="2" key="2">
    <citation type="submission" date="2021-04" db="EMBL/GenBank/DDBJ databases">
        <authorList>
            <person name="Gilroy R."/>
        </authorList>
    </citation>
    <scope>NUCLEOTIDE SEQUENCE</scope>
    <source>
        <strain evidence="2">CHK192-9172</strain>
    </source>
</reference>
<dbReference type="AlphaFoldDB" id="A0A9D2D1C1"/>
<dbReference type="CDD" id="cd00118">
    <property type="entry name" value="LysM"/>
    <property type="match status" value="1"/>
</dbReference>
<dbReference type="SUPFAM" id="SSF54106">
    <property type="entry name" value="LysM domain"/>
    <property type="match status" value="1"/>
</dbReference>
<feature type="domain" description="LysM" evidence="1">
    <location>
        <begin position="32"/>
        <end position="83"/>
    </location>
</feature>
<dbReference type="Pfam" id="PF01476">
    <property type="entry name" value="LysM"/>
    <property type="match status" value="1"/>
</dbReference>
<dbReference type="InterPro" id="IPR036779">
    <property type="entry name" value="LysM_dom_sf"/>
</dbReference>
<name>A0A9D2D1C1_9FIRM</name>
<dbReference type="InterPro" id="IPR018392">
    <property type="entry name" value="LysM"/>
</dbReference>
<reference evidence="2" key="1">
    <citation type="journal article" date="2021" name="PeerJ">
        <title>Extensive microbial diversity within the chicken gut microbiome revealed by metagenomics and culture.</title>
        <authorList>
            <person name="Gilroy R."/>
            <person name="Ravi A."/>
            <person name="Getino M."/>
            <person name="Pursley I."/>
            <person name="Horton D.L."/>
            <person name="Alikhan N.F."/>
            <person name="Baker D."/>
            <person name="Gharbi K."/>
            <person name="Hall N."/>
            <person name="Watson M."/>
            <person name="Adriaenssens E.M."/>
            <person name="Foster-Nyarko E."/>
            <person name="Jarju S."/>
            <person name="Secka A."/>
            <person name="Antonio M."/>
            <person name="Oren A."/>
            <person name="Chaudhuri R.R."/>
            <person name="La Ragione R."/>
            <person name="Hildebrand F."/>
            <person name="Pallen M.J."/>
        </authorList>
    </citation>
    <scope>NUCLEOTIDE SEQUENCE</scope>
    <source>
        <strain evidence="2">CHK192-9172</strain>
    </source>
</reference>